<name>A0A6J4RIW8_9ACTN</name>
<dbReference type="EMBL" id="CADCVT010000006">
    <property type="protein sequence ID" value="CAA9472319.1"/>
    <property type="molecule type" value="Genomic_DNA"/>
</dbReference>
<keyword evidence="2" id="KW-0732">Signal</keyword>
<evidence type="ECO:0000256" key="2">
    <source>
        <dbReference type="SAM" id="SignalP"/>
    </source>
</evidence>
<accession>A0A6J4RIW8</accession>
<sequence>MRSQKKMALFGLGGGVALASAAFAVGSQAGGGSAVAWTSTSAAPTTAAAQTQPVHNGGRGGPRHHLSDFAKRLGVEESKLRAALEDLRPDRGNIEDHRAEHVADLARILKLSEARVRAALEKVRPEPSPPGPRMERRGFPDKDAFLATLAKELGVSTETLENAFESLHEQRRSEFAKQLAARLSISPAKVEEVLKELPHPGKRGHR</sequence>
<gene>
    <name evidence="3" type="ORF">AVDCRST_MAG85-42</name>
</gene>
<feature type="chain" id="PRO_5026650968" evidence="2">
    <location>
        <begin position="30"/>
        <end position="206"/>
    </location>
</feature>
<dbReference type="AlphaFoldDB" id="A0A6J4RIW8"/>
<feature type="region of interest" description="Disordered" evidence="1">
    <location>
        <begin position="121"/>
        <end position="140"/>
    </location>
</feature>
<evidence type="ECO:0000313" key="3">
    <source>
        <dbReference type="EMBL" id="CAA9472319.1"/>
    </source>
</evidence>
<protein>
    <submittedName>
        <fullName evidence="3">Uncharacterized protein</fullName>
    </submittedName>
</protein>
<feature type="signal peptide" evidence="2">
    <location>
        <begin position="1"/>
        <end position="29"/>
    </location>
</feature>
<organism evidence="3">
    <name type="scientific">uncultured Solirubrobacteraceae bacterium</name>
    <dbReference type="NCBI Taxonomy" id="1162706"/>
    <lineage>
        <taxon>Bacteria</taxon>
        <taxon>Bacillati</taxon>
        <taxon>Actinomycetota</taxon>
        <taxon>Thermoleophilia</taxon>
        <taxon>Solirubrobacterales</taxon>
        <taxon>Solirubrobacteraceae</taxon>
        <taxon>environmental samples</taxon>
    </lineage>
</organism>
<proteinExistence type="predicted"/>
<reference evidence="3" key="1">
    <citation type="submission" date="2020-02" db="EMBL/GenBank/DDBJ databases">
        <authorList>
            <person name="Meier V. D."/>
        </authorList>
    </citation>
    <scope>NUCLEOTIDE SEQUENCE</scope>
    <source>
        <strain evidence="3">AVDCRST_MAG85</strain>
    </source>
</reference>
<evidence type="ECO:0000256" key="1">
    <source>
        <dbReference type="SAM" id="MobiDB-lite"/>
    </source>
</evidence>